<dbReference type="GeneID" id="113837880"/>
<comment type="subcellular location">
    <subcellularLocation>
        <location evidence="1">Membrane</location>
        <topology evidence="1">Multi-pass membrane protein</topology>
    </subcellularLocation>
    <subcellularLocation>
        <location evidence="2">Mitochondrion membrane</location>
    </subcellularLocation>
</comment>
<evidence type="ECO:0000256" key="1">
    <source>
        <dbReference type="ARBA" id="ARBA00004141"/>
    </source>
</evidence>
<keyword evidence="6" id="KW-0677">Repeat</keyword>
<keyword evidence="4" id="KW-0813">Transport</keyword>
<dbReference type="SUPFAM" id="SSF103506">
    <property type="entry name" value="Mitochondrial carrier"/>
    <property type="match status" value="1"/>
</dbReference>
<evidence type="ECO:0000256" key="6">
    <source>
        <dbReference type="ARBA" id="ARBA00022737"/>
    </source>
</evidence>
<comment type="similarity">
    <text evidence="3">Belongs to the mitochondrial carrier (TC 2.A.29) family.</text>
</comment>
<evidence type="ECO:0000256" key="3">
    <source>
        <dbReference type="ARBA" id="ARBA00006375"/>
    </source>
</evidence>
<dbReference type="Gene3D" id="1.50.40.10">
    <property type="entry name" value="Mitochondrial carrier domain"/>
    <property type="match status" value="1"/>
</dbReference>
<evidence type="ECO:0000313" key="9">
    <source>
        <dbReference type="Proteomes" id="UP001108280"/>
    </source>
</evidence>
<dbReference type="OrthoDB" id="270584at2759"/>
<dbReference type="AlphaFoldDB" id="A0A9J7GP15"/>
<feature type="region of interest" description="Disordered" evidence="8">
    <location>
        <begin position="1"/>
        <end position="25"/>
    </location>
</feature>
<dbReference type="RefSeq" id="XP_027289504.1">
    <property type="nucleotide sequence ID" value="XM_027433703.2"/>
</dbReference>
<proteinExistence type="inferred from homology"/>
<sequence>MAAAAALAAADPAPAVPQAAGSGGPASRRDLYWLRSFLAGGIAGCCAKTTVAPLDRVKVLLQAHNHHYKHLGSLYIALS</sequence>
<evidence type="ECO:0000313" key="10">
    <source>
        <dbReference type="RefSeq" id="XP_027289504.1"/>
    </source>
</evidence>
<dbReference type="InterPro" id="IPR023395">
    <property type="entry name" value="MCP_dom_sf"/>
</dbReference>
<dbReference type="GO" id="GO:0055085">
    <property type="term" value="P:transmembrane transport"/>
    <property type="evidence" value="ECO:0007669"/>
    <property type="project" value="InterPro"/>
</dbReference>
<feature type="compositionally biased region" description="Low complexity" evidence="8">
    <location>
        <begin position="1"/>
        <end position="20"/>
    </location>
</feature>
<organism evidence="9 10">
    <name type="scientific">Cricetulus griseus</name>
    <name type="common">Chinese hamster</name>
    <name type="synonym">Cricetulus barabensis griseus</name>
    <dbReference type="NCBI Taxonomy" id="10029"/>
    <lineage>
        <taxon>Eukaryota</taxon>
        <taxon>Metazoa</taxon>
        <taxon>Chordata</taxon>
        <taxon>Craniata</taxon>
        <taxon>Vertebrata</taxon>
        <taxon>Euteleostomi</taxon>
        <taxon>Mammalia</taxon>
        <taxon>Eutheria</taxon>
        <taxon>Euarchontoglires</taxon>
        <taxon>Glires</taxon>
        <taxon>Rodentia</taxon>
        <taxon>Myomorpha</taxon>
        <taxon>Muroidea</taxon>
        <taxon>Cricetidae</taxon>
        <taxon>Cricetinae</taxon>
        <taxon>Cricetulus</taxon>
    </lineage>
</organism>
<keyword evidence="7" id="KW-0472">Membrane</keyword>
<keyword evidence="5" id="KW-0812">Transmembrane</keyword>
<dbReference type="PRINTS" id="PR00928">
    <property type="entry name" value="GRAVESDC"/>
</dbReference>
<reference evidence="10" key="3">
    <citation type="submission" date="2025-08" db="UniProtKB">
        <authorList>
            <consortium name="RefSeq"/>
        </authorList>
    </citation>
    <scope>IDENTIFICATION</scope>
    <source>
        <strain evidence="10">17A/GY</strain>
        <tissue evidence="10">Liver</tissue>
    </source>
</reference>
<evidence type="ECO:0000256" key="5">
    <source>
        <dbReference type="ARBA" id="ARBA00022692"/>
    </source>
</evidence>
<gene>
    <name evidence="10" type="primary">LOC113837880</name>
</gene>
<reference evidence="9" key="2">
    <citation type="journal article" date="2020" name="Biotechnol. Bioeng.">
        <title>Chromosome-scale scaffolds for the Chinese hamster reference genome assembly to facilitate the study of the CHO epigenome.</title>
        <authorList>
            <person name="Hilliard W."/>
            <person name="MacDonald M."/>
            <person name="Lee K.H."/>
        </authorList>
    </citation>
    <scope>NUCLEOTIDE SEQUENCE [LARGE SCALE GENOMIC DNA]</scope>
    <source>
        <strain evidence="9">17A/GY</strain>
    </source>
</reference>
<evidence type="ECO:0000256" key="2">
    <source>
        <dbReference type="ARBA" id="ARBA00004325"/>
    </source>
</evidence>
<dbReference type="InterPro" id="IPR018108">
    <property type="entry name" value="MCP_transmembrane"/>
</dbReference>
<dbReference type="InterPro" id="IPR002067">
    <property type="entry name" value="MCP"/>
</dbReference>
<dbReference type="PRINTS" id="PR00926">
    <property type="entry name" value="MITOCARRIER"/>
</dbReference>
<keyword evidence="9" id="KW-1185">Reference proteome</keyword>
<dbReference type="KEGG" id="cge:113837880"/>
<dbReference type="GO" id="GO:0005743">
    <property type="term" value="C:mitochondrial inner membrane"/>
    <property type="evidence" value="ECO:0007669"/>
    <property type="project" value="InterPro"/>
</dbReference>
<accession>A0A9J7GP15</accession>
<name>A0A9J7GP15_CRIGR</name>
<dbReference type="Pfam" id="PF00153">
    <property type="entry name" value="Mito_carr"/>
    <property type="match status" value="1"/>
</dbReference>
<reference evidence="9" key="1">
    <citation type="journal article" date="2018" name="Biotechnol. Bioeng.">
        <title>A reference genome of the Chinese hamster based on a hybrid assembly strategy.</title>
        <authorList>
            <person name="Rupp O."/>
            <person name="MacDonald M.L."/>
            <person name="Li S."/>
            <person name="Dhiman H."/>
            <person name="Polson S."/>
            <person name="Griep S."/>
            <person name="Heffner K."/>
            <person name="Hernandez I."/>
            <person name="Brinkrolf K."/>
            <person name="Jadhav V."/>
            <person name="Samoudi M."/>
            <person name="Hao H."/>
            <person name="Kingham B."/>
            <person name="Goesmann A."/>
            <person name="Betenbaugh M.J."/>
            <person name="Lewis N.E."/>
            <person name="Borth N."/>
            <person name="Lee K.H."/>
        </authorList>
    </citation>
    <scope>NUCLEOTIDE SEQUENCE [LARGE SCALE GENOMIC DNA]</scope>
    <source>
        <strain evidence="9">17A/GY</strain>
    </source>
</reference>
<evidence type="ECO:0000256" key="8">
    <source>
        <dbReference type="SAM" id="MobiDB-lite"/>
    </source>
</evidence>
<evidence type="ECO:0000256" key="4">
    <source>
        <dbReference type="ARBA" id="ARBA00022448"/>
    </source>
</evidence>
<evidence type="ECO:0000256" key="7">
    <source>
        <dbReference type="ARBA" id="ARBA00023136"/>
    </source>
</evidence>
<dbReference type="Proteomes" id="UP001108280">
    <property type="component" value="Chromosome 1"/>
</dbReference>
<protein>
    <submittedName>
        <fullName evidence="10">Graves disease carrier protein homolog isoform X1</fullName>
    </submittedName>
</protein>
<dbReference type="InterPro" id="IPR002167">
    <property type="entry name" value="GDC-like"/>
</dbReference>